<dbReference type="SUPFAM" id="SSF64288">
    <property type="entry name" value="Chorismate lyase-like"/>
    <property type="match status" value="1"/>
</dbReference>
<feature type="domain" description="HTH gntR-type" evidence="4">
    <location>
        <begin position="93"/>
        <end position="160"/>
    </location>
</feature>
<dbReference type="InterPro" id="IPR011663">
    <property type="entry name" value="UTRA"/>
</dbReference>
<dbReference type="InterPro" id="IPR000524">
    <property type="entry name" value="Tscrpt_reg_HTH_GntR"/>
</dbReference>
<evidence type="ECO:0000256" key="2">
    <source>
        <dbReference type="ARBA" id="ARBA00023125"/>
    </source>
</evidence>
<dbReference type="InterPro" id="IPR036388">
    <property type="entry name" value="WH-like_DNA-bd_sf"/>
</dbReference>
<reference evidence="5 6" key="1">
    <citation type="submission" date="2017-04" db="EMBL/GenBank/DDBJ databases">
        <title>Comparative genome analysis of Subtercola boreus.</title>
        <authorList>
            <person name="Cho Y.-J."/>
            <person name="Cho A."/>
            <person name="Kim O.-S."/>
            <person name="Lee J.-I."/>
        </authorList>
    </citation>
    <scope>NUCLEOTIDE SEQUENCE [LARGE SCALE GENOMIC DNA]</scope>
    <source>
        <strain evidence="5 6">P28004</strain>
    </source>
</reference>
<evidence type="ECO:0000313" key="6">
    <source>
        <dbReference type="Proteomes" id="UP000257080"/>
    </source>
</evidence>
<keyword evidence="1" id="KW-0805">Transcription regulation</keyword>
<dbReference type="GO" id="GO:0045892">
    <property type="term" value="P:negative regulation of DNA-templated transcription"/>
    <property type="evidence" value="ECO:0007669"/>
    <property type="project" value="TreeGrafter"/>
</dbReference>
<dbReference type="Pfam" id="PF00392">
    <property type="entry name" value="GntR"/>
    <property type="match status" value="1"/>
</dbReference>
<dbReference type="Proteomes" id="UP000257080">
    <property type="component" value="Unassembled WGS sequence"/>
</dbReference>
<dbReference type="Pfam" id="PF07702">
    <property type="entry name" value="UTRA"/>
    <property type="match status" value="1"/>
</dbReference>
<dbReference type="InterPro" id="IPR050679">
    <property type="entry name" value="Bact_HTH_transcr_reg"/>
</dbReference>
<accession>A0A3E0W6B8</accession>
<dbReference type="Gene3D" id="3.40.1410.10">
    <property type="entry name" value="Chorismate lyase-like"/>
    <property type="match status" value="1"/>
</dbReference>
<dbReference type="InterPro" id="IPR036390">
    <property type="entry name" value="WH_DNA-bd_sf"/>
</dbReference>
<evidence type="ECO:0000313" key="5">
    <source>
        <dbReference type="EMBL" id="RFA24974.1"/>
    </source>
</evidence>
<evidence type="ECO:0000256" key="1">
    <source>
        <dbReference type="ARBA" id="ARBA00023015"/>
    </source>
</evidence>
<dbReference type="PRINTS" id="PR00035">
    <property type="entry name" value="HTHGNTR"/>
</dbReference>
<evidence type="ECO:0000256" key="3">
    <source>
        <dbReference type="ARBA" id="ARBA00023163"/>
    </source>
</evidence>
<dbReference type="PANTHER" id="PTHR44846">
    <property type="entry name" value="MANNOSYL-D-GLYCERATE TRANSPORT/METABOLISM SYSTEM REPRESSOR MNGR-RELATED"/>
    <property type="match status" value="1"/>
</dbReference>
<dbReference type="SMART" id="SM00866">
    <property type="entry name" value="UTRA"/>
    <property type="match status" value="1"/>
</dbReference>
<dbReference type="GO" id="GO:0003700">
    <property type="term" value="F:DNA-binding transcription factor activity"/>
    <property type="evidence" value="ECO:0007669"/>
    <property type="project" value="InterPro"/>
</dbReference>
<dbReference type="EMBL" id="NBXE01000035">
    <property type="protein sequence ID" value="RFA24974.1"/>
    <property type="molecule type" value="Genomic_DNA"/>
</dbReference>
<dbReference type="PROSITE" id="PS50949">
    <property type="entry name" value="HTH_GNTR"/>
    <property type="match status" value="1"/>
</dbReference>
<dbReference type="AlphaFoldDB" id="A0A3E0W6B8"/>
<comment type="caution">
    <text evidence="5">The sequence shown here is derived from an EMBL/GenBank/DDBJ whole genome shotgun (WGS) entry which is preliminary data.</text>
</comment>
<keyword evidence="2" id="KW-0238">DNA-binding</keyword>
<dbReference type="InterPro" id="IPR028978">
    <property type="entry name" value="Chorismate_lyase_/UTRA_dom_sf"/>
</dbReference>
<sequence length="330" mass="36044">MYPCRTSCCRQASTMEPMTSSPAWSTTPMRRPVVSSLLIMVPPGCDRPSAGVTTVAEHRGALDIGWRYDVDFGREGAPVTSTFPGIPTPRRTTDDEDRIRSAVLRHVREAAENRRPLPGELELAATLGCSRQQLRHSLLELERSGILRRRQGAATTVDPVALRMSVRMEEQFEHAELLTRMGYTATVEVLSRSVGAIPVEVQALLESDPASLCLFTVKRWLADGVPAMVADDRLLLPPGMTQEPGGSVFSAAADVWGEPVIWEIATPGAAIVDERMSGLLALPLGSAVMTLEQIGVSASGRRLFHTVEYHRPGMVNHSLVRTVRPPWCTS</sequence>
<dbReference type="GO" id="GO:0003677">
    <property type="term" value="F:DNA binding"/>
    <property type="evidence" value="ECO:0007669"/>
    <property type="project" value="UniProtKB-KW"/>
</dbReference>
<evidence type="ECO:0000259" key="4">
    <source>
        <dbReference type="PROSITE" id="PS50949"/>
    </source>
</evidence>
<protein>
    <recommendedName>
        <fullName evidence="4">HTH gntR-type domain-containing protein</fullName>
    </recommendedName>
</protein>
<dbReference type="PANTHER" id="PTHR44846:SF1">
    <property type="entry name" value="MANNOSYL-D-GLYCERATE TRANSPORT_METABOLISM SYSTEM REPRESSOR MNGR-RELATED"/>
    <property type="match status" value="1"/>
</dbReference>
<proteinExistence type="predicted"/>
<gene>
    <name evidence="5" type="ORF">B7R25_15570</name>
</gene>
<organism evidence="5 6">
    <name type="scientific">Subtercola boreus</name>
    <dbReference type="NCBI Taxonomy" id="120213"/>
    <lineage>
        <taxon>Bacteria</taxon>
        <taxon>Bacillati</taxon>
        <taxon>Actinomycetota</taxon>
        <taxon>Actinomycetes</taxon>
        <taxon>Micrococcales</taxon>
        <taxon>Microbacteriaceae</taxon>
        <taxon>Subtercola</taxon>
    </lineage>
</organism>
<name>A0A3E0W6B8_9MICO</name>
<dbReference type="SUPFAM" id="SSF46785">
    <property type="entry name" value="Winged helix' DNA-binding domain"/>
    <property type="match status" value="1"/>
</dbReference>
<dbReference type="Gene3D" id="1.10.10.10">
    <property type="entry name" value="Winged helix-like DNA-binding domain superfamily/Winged helix DNA-binding domain"/>
    <property type="match status" value="1"/>
</dbReference>
<keyword evidence="3" id="KW-0804">Transcription</keyword>